<accession>A0A016RTU2</accession>
<dbReference type="AlphaFoldDB" id="A0A016RTU2"/>
<reference evidence="2" key="1">
    <citation type="journal article" date="2015" name="Nat. Genet.">
        <title>The genome and transcriptome of the zoonotic hookworm Ancylostoma ceylanicum identify infection-specific gene families.</title>
        <authorList>
            <person name="Schwarz E.M."/>
            <person name="Hu Y."/>
            <person name="Antoshechkin I."/>
            <person name="Miller M.M."/>
            <person name="Sternberg P.W."/>
            <person name="Aroian R.V."/>
        </authorList>
    </citation>
    <scope>NUCLEOTIDE SEQUENCE</scope>
    <source>
        <strain evidence="2">HY135</strain>
    </source>
</reference>
<organism evidence="1 2">
    <name type="scientific">Ancylostoma ceylanicum</name>
    <dbReference type="NCBI Taxonomy" id="53326"/>
    <lineage>
        <taxon>Eukaryota</taxon>
        <taxon>Metazoa</taxon>
        <taxon>Ecdysozoa</taxon>
        <taxon>Nematoda</taxon>
        <taxon>Chromadorea</taxon>
        <taxon>Rhabditida</taxon>
        <taxon>Rhabditina</taxon>
        <taxon>Rhabditomorpha</taxon>
        <taxon>Strongyloidea</taxon>
        <taxon>Ancylostomatidae</taxon>
        <taxon>Ancylostomatinae</taxon>
        <taxon>Ancylostoma</taxon>
    </lineage>
</organism>
<evidence type="ECO:0000313" key="1">
    <source>
        <dbReference type="EMBL" id="EYB81721.1"/>
    </source>
</evidence>
<keyword evidence="2" id="KW-1185">Reference proteome</keyword>
<comment type="caution">
    <text evidence="1">The sequence shown here is derived from an EMBL/GenBank/DDBJ whole genome shotgun (WGS) entry which is preliminary data.</text>
</comment>
<gene>
    <name evidence="1" type="primary">Acey_s0375.g235</name>
    <name evidence="1" type="ORF">Y032_0375g235</name>
</gene>
<evidence type="ECO:0000313" key="2">
    <source>
        <dbReference type="Proteomes" id="UP000024635"/>
    </source>
</evidence>
<sequence length="70" mass="8186">MLDNYNSLKSPRSLHATQLQGCQADTSHFAGHDATLRRCDWVAWRDCRRLDRGDHENTHKYYILGMPNKL</sequence>
<proteinExistence type="predicted"/>
<dbReference type="EMBL" id="JARK01001711">
    <property type="protein sequence ID" value="EYB81721.1"/>
    <property type="molecule type" value="Genomic_DNA"/>
</dbReference>
<dbReference type="Proteomes" id="UP000024635">
    <property type="component" value="Unassembled WGS sequence"/>
</dbReference>
<name>A0A016RTU2_9BILA</name>
<protein>
    <submittedName>
        <fullName evidence="1">Uncharacterized protein</fullName>
    </submittedName>
</protein>